<reference evidence="2 3" key="1">
    <citation type="submission" date="2015-06" db="EMBL/GenBank/DDBJ databases">
        <title>Survival trade-offs in plant roots during colonization by closely related pathogenic and mutualistic fungi.</title>
        <authorList>
            <person name="Hacquard S."/>
            <person name="Kracher B."/>
            <person name="Hiruma K."/>
            <person name="Weinman A."/>
            <person name="Muench P."/>
            <person name="Garrido Oter R."/>
            <person name="Ver Loren van Themaat E."/>
            <person name="Dallerey J.-F."/>
            <person name="Damm U."/>
            <person name="Henrissat B."/>
            <person name="Lespinet O."/>
            <person name="Thon M."/>
            <person name="Kemen E."/>
            <person name="McHardy A.C."/>
            <person name="Schulze-Lefert P."/>
            <person name="O'Connell R.J."/>
        </authorList>
    </citation>
    <scope>NUCLEOTIDE SEQUENCE [LARGE SCALE GENOMIC DNA]</scope>
    <source>
        <strain evidence="2 3">MAFF 238704</strain>
    </source>
</reference>
<dbReference type="STRING" id="1573173.A0A167BUX4"/>
<protein>
    <submittedName>
        <fullName evidence="2">Transposase</fullName>
    </submittedName>
</protein>
<name>A0A167BUX4_COLIC</name>
<dbReference type="GO" id="GO:0003677">
    <property type="term" value="F:DNA binding"/>
    <property type="evidence" value="ECO:0007669"/>
    <property type="project" value="TreeGrafter"/>
</dbReference>
<dbReference type="EMBL" id="LFIW01001577">
    <property type="protein sequence ID" value="KZL81774.1"/>
    <property type="molecule type" value="Genomic_DNA"/>
</dbReference>
<evidence type="ECO:0000259" key="1">
    <source>
        <dbReference type="Pfam" id="PF03184"/>
    </source>
</evidence>
<dbReference type="GO" id="GO:0005634">
    <property type="term" value="C:nucleus"/>
    <property type="evidence" value="ECO:0007669"/>
    <property type="project" value="TreeGrafter"/>
</dbReference>
<sequence length="224" mass="24746">MDETGILEGKGSNGLVLGRAKTKSVSIIKCISAKGIPLHPLVIYKGKTVQQQWFPLDFSPVFLPQTASSQSSQARLLILDGHGSHTTTEFMWQCYINDVHLLFLPLHTSHVLQPLDQSVFSPVKSAYRKKLRYLSQWNDSTIIGKRNFISCYQKARLARLTAQNIKTKPLMSSLLLPASNSPSTPLNKTSQGIQGIQDAQGIDGWASASSAVLWSTPRKARELD</sequence>
<dbReference type="PANTHER" id="PTHR19303:SF74">
    <property type="entry name" value="POGO TRANSPOSABLE ELEMENT WITH KRAB DOMAIN"/>
    <property type="match status" value="1"/>
</dbReference>
<dbReference type="InterPro" id="IPR050863">
    <property type="entry name" value="CenT-Element_Derived"/>
</dbReference>
<feature type="non-terminal residue" evidence="2">
    <location>
        <position position="224"/>
    </location>
</feature>
<gene>
    <name evidence="2" type="ORF">CI238_13492</name>
</gene>
<proteinExistence type="predicted"/>
<dbReference type="Pfam" id="PF03184">
    <property type="entry name" value="DDE_1"/>
    <property type="match status" value="1"/>
</dbReference>
<evidence type="ECO:0000313" key="2">
    <source>
        <dbReference type="EMBL" id="KZL81774.1"/>
    </source>
</evidence>
<organism evidence="2 3">
    <name type="scientific">Colletotrichum incanum</name>
    <name type="common">Soybean anthracnose fungus</name>
    <dbReference type="NCBI Taxonomy" id="1573173"/>
    <lineage>
        <taxon>Eukaryota</taxon>
        <taxon>Fungi</taxon>
        <taxon>Dikarya</taxon>
        <taxon>Ascomycota</taxon>
        <taxon>Pezizomycotina</taxon>
        <taxon>Sordariomycetes</taxon>
        <taxon>Hypocreomycetidae</taxon>
        <taxon>Glomerellales</taxon>
        <taxon>Glomerellaceae</taxon>
        <taxon>Colletotrichum</taxon>
        <taxon>Colletotrichum spaethianum species complex</taxon>
    </lineage>
</organism>
<dbReference type="PANTHER" id="PTHR19303">
    <property type="entry name" value="TRANSPOSON"/>
    <property type="match status" value="1"/>
</dbReference>
<dbReference type="Proteomes" id="UP000076584">
    <property type="component" value="Unassembled WGS sequence"/>
</dbReference>
<accession>A0A167BUX4</accession>
<keyword evidence="3" id="KW-1185">Reference proteome</keyword>
<feature type="domain" description="DDE-1" evidence="1">
    <location>
        <begin position="61"/>
        <end position="167"/>
    </location>
</feature>
<evidence type="ECO:0000313" key="3">
    <source>
        <dbReference type="Proteomes" id="UP000076584"/>
    </source>
</evidence>
<dbReference type="AlphaFoldDB" id="A0A167BUX4"/>
<comment type="caution">
    <text evidence="2">The sequence shown here is derived from an EMBL/GenBank/DDBJ whole genome shotgun (WGS) entry which is preliminary data.</text>
</comment>
<dbReference type="InterPro" id="IPR004875">
    <property type="entry name" value="DDE_SF_endonuclease_dom"/>
</dbReference>